<dbReference type="InterPro" id="IPR000182">
    <property type="entry name" value="GNAT_dom"/>
</dbReference>
<name>A0A1L9AUT6_9BACT</name>
<gene>
    <name evidence="3" type="ORF">BON30_47030</name>
</gene>
<dbReference type="OrthoDB" id="273614at2"/>
<dbReference type="SUPFAM" id="SSF55729">
    <property type="entry name" value="Acyl-CoA N-acyltransferases (Nat)"/>
    <property type="match status" value="1"/>
</dbReference>
<reference evidence="3 4" key="2">
    <citation type="submission" date="2016-12" db="EMBL/GenBank/DDBJ databases">
        <title>Draft Genome Sequence of Cystobacter ferrugineus Strain Cbfe23.</title>
        <authorList>
            <person name="Akbar S."/>
            <person name="Dowd S.E."/>
            <person name="Stevens D.C."/>
        </authorList>
    </citation>
    <scope>NUCLEOTIDE SEQUENCE [LARGE SCALE GENOMIC DNA]</scope>
    <source>
        <strain evidence="3 4">Cbfe23</strain>
    </source>
</reference>
<evidence type="ECO:0000256" key="1">
    <source>
        <dbReference type="ARBA" id="ARBA00022679"/>
    </source>
</evidence>
<evidence type="ECO:0000259" key="2">
    <source>
        <dbReference type="PROSITE" id="PS51186"/>
    </source>
</evidence>
<dbReference type="Pfam" id="PF00583">
    <property type="entry name" value="Acetyltransf_1"/>
    <property type="match status" value="1"/>
</dbReference>
<comment type="caution">
    <text evidence="3">The sequence shown here is derived from an EMBL/GenBank/DDBJ whole genome shotgun (WGS) entry which is preliminary data.</text>
</comment>
<dbReference type="InterPro" id="IPR050769">
    <property type="entry name" value="NAT_camello-type"/>
</dbReference>
<feature type="domain" description="N-acetyltransferase" evidence="2">
    <location>
        <begin position="22"/>
        <end position="181"/>
    </location>
</feature>
<dbReference type="PROSITE" id="PS51186">
    <property type="entry name" value="GNAT"/>
    <property type="match status" value="1"/>
</dbReference>
<dbReference type="InterPro" id="IPR016181">
    <property type="entry name" value="Acyl_CoA_acyltransferase"/>
</dbReference>
<reference evidence="4" key="1">
    <citation type="submission" date="2016-11" db="EMBL/GenBank/DDBJ databases">
        <authorList>
            <person name="Shukria A."/>
            <person name="Stevens D.C."/>
        </authorList>
    </citation>
    <scope>NUCLEOTIDE SEQUENCE [LARGE SCALE GENOMIC DNA]</scope>
    <source>
        <strain evidence="4">Cbfe23</strain>
    </source>
</reference>
<proteinExistence type="predicted"/>
<keyword evidence="1 3" id="KW-0808">Transferase</keyword>
<dbReference type="PANTHER" id="PTHR13947:SF37">
    <property type="entry name" value="LD18367P"/>
    <property type="match status" value="1"/>
</dbReference>
<sequence length="181" mass="20247">MTPMGDEHMSTEHTSNAYVGTEYVEGYRPGLLGRIAELHGIYYAKAWGSGAEFEGMMAQELREFLAHYQAGRDLLLTAHLDGRLVGSIAVAGSKTDQPGARLRWVIVEEAYHGRGIGKELMRRALEFCRTAGFSRVYLWTVEGLPQSLGLYLSAGFRIVDRFPDDHYSVPLVNLLLERDLP</sequence>
<evidence type="ECO:0000313" key="3">
    <source>
        <dbReference type="EMBL" id="OJH33777.1"/>
    </source>
</evidence>
<organism evidence="3 4">
    <name type="scientific">Cystobacter ferrugineus</name>
    <dbReference type="NCBI Taxonomy" id="83449"/>
    <lineage>
        <taxon>Bacteria</taxon>
        <taxon>Pseudomonadati</taxon>
        <taxon>Myxococcota</taxon>
        <taxon>Myxococcia</taxon>
        <taxon>Myxococcales</taxon>
        <taxon>Cystobacterineae</taxon>
        <taxon>Archangiaceae</taxon>
        <taxon>Cystobacter</taxon>
    </lineage>
</organism>
<dbReference type="CDD" id="cd04301">
    <property type="entry name" value="NAT_SF"/>
    <property type="match status" value="1"/>
</dbReference>
<protein>
    <submittedName>
        <fullName evidence="3">GNAT family N-acetyltransferase</fullName>
    </submittedName>
</protein>
<dbReference type="PANTHER" id="PTHR13947">
    <property type="entry name" value="GNAT FAMILY N-ACETYLTRANSFERASE"/>
    <property type="match status" value="1"/>
</dbReference>
<dbReference type="STRING" id="83449.BON30_47030"/>
<keyword evidence="4" id="KW-1185">Reference proteome</keyword>
<evidence type="ECO:0000313" key="4">
    <source>
        <dbReference type="Proteomes" id="UP000182229"/>
    </source>
</evidence>
<dbReference type="GO" id="GO:0008080">
    <property type="term" value="F:N-acetyltransferase activity"/>
    <property type="evidence" value="ECO:0007669"/>
    <property type="project" value="InterPro"/>
</dbReference>
<dbReference type="AlphaFoldDB" id="A0A1L9AUT6"/>
<accession>A0A1L9AUT6</accession>
<dbReference type="EMBL" id="MPIN01000028">
    <property type="protein sequence ID" value="OJH33777.1"/>
    <property type="molecule type" value="Genomic_DNA"/>
</dbReference>
<dbReference type="Proteomes" id="UP000182229">
    <property type="component" value="Unassembled WGS sequence"/>
</dbReference>
<dbReference type="Gene3D" id="3.40.630.30">
    <property type="match status" value="1"/>
</dbReference>